<dbReference type="Proteomes" id="UP001595075">
    <property type="component" value="Unassembled WGS sequence"/>
</dbReference>
<reference evidence="1 2" key="1">
    <citation type="journal article" date="2024" name="Commun. Biol.">
        <title>Comparative genomic analysis of thermophilic fungi reveals convergent evolutionary adaptations and gene losses.</title>
        <authorList>
            <person name="Steindorff A.S."/>
            <person name="Aguilar-Pontes M.V."/>
            <person name="Robinson A.J."/>
            <person name="Andreopoulos B."/>
            <person name="LaButti K."/>
            <person name="Kuo A."/>
            <person name="Mondo S."/>
            <person name="Riley R."/>
            <person name="Otillar R."/>
            <person name="Haridas S."/>
            <person name="Lipzen A."/>
            <person name="Grimwood J."/>
            <person name="Schmutz J."/>
            <person name="Clum A."/>
            <person name="Reid I.D."/>
            <person name="Moisan M.C."/>
            <person name="Butler G."/>
            <person name="Nguyen T.T.M."/>
            <person name="Dewar K."/>
            <person name="Conant G."/>
            <person name="Drula E."/>
            <person name="Henrissat B."/>
            <person name="Hansel C."/>
            <person name="Singer S."/>
            <person name="Hutchinson M.I."/>
            <person name="de Vries R.P."/>
            <person name="Natvig D.O."/>
            <person name="Powell A.J."/>
            <person name="Tsang A."/>
            <person name="Grigoriev I.V."/>
        </authorList>
    </citation>
    <scope>NUCLEOTIDE SEQUENCE [LARGE SCALE GENOMIC DNA]</scope>
    <source>
        <strain evidence="1 2">CBS 494.80</strain>
    </source>
</reference>
<evidence type="ECO:0000313" key="1">
    <source>
        <dbReference type="EMBL" id="KAL2061720.1"/>
    </source>
</evidence>
<dbReference type="EMBL" id="JAZHXI010000018">
    <property type="protein sequence ID" value="KAL2061720.1"/>
    <property type="molecule type" value="Genomic_DNA"/>
</dbReference>
<sequence>MEAFASIYRSIQLMVCRDWVVHTSLDAYVALASLVRAPKDMVCRLLHCVYLKFLSTEIAMKYNRASTAATLSYHSSAVAVPVSQS</sequence>
<protein>
    <submittedName>
        <fullName evidence="1">Uncharacterized protein</fullName>
    </submittedName>
</protein>
<gene>
    <name evidence="1" type="ORF">VTL71DRAFT_7098</name>
</gene>
<evidence type="ECO:0000313" key="2">
    <source>
        <dbReference type="Proteomes" id="UP001595075"/>
    </source>
</evidence>
<keyword evidence="2" id="KW-1185">Reference proteome</keyword>
<comment type="caution">
    <text evidence="1">The sequence shown here is derived from an EMBL/GenBank/DDBJ whole genome shotgun (WGS) entry which is preliminary data.</text>
</comment>
<organism evidence="1 2">
    <name type="scientific">Oculimacula yallundae</name>
    <dbReference type="NCBI Taxonomy" id="86028"/>
    <lineage>
        <taxon>Eukaryota</taxon>
        <taxon>Fungi</taxon>
        <taxon>Dikarya</taxon>
        <taxon>Ascomycota</taxon>
        <taxon>Pezizomycotina</taxon>
        <taxon>Leotiomycetes</taxon>
        <taxon>Helotiales</taxon>
        <taxon>Ploettnerulaceae</taxon>
        <taxon>Oculimacula</taxon>
    </lineage>
</organism>
<name>A0ABR4BVQ8_9HELO</name>
<accession>A0ABR4BVQ8</accession>
<proteinExistence type="predicted"/>